<evidence type="ECO:0000313" key="3">
    <source>
        <dbReference type="Proteomes" id="UP001175000"/>
    </source>
</evidence>
<proteinExistence type="predicted"/>
<feature type="region of interest" description="Disordered" evidence="1">
    <location>
        <begin position="163"/>
        <end position="200"/>
    </location>
</feature>
<organism evidence="2 3">
    <name type="scientific">Immersiella caudata</name>
    <dbReference type="NCBI Taxonomy" id="314043"/>
    <lineage>
        <taxon>Eukaryota</taxon>
        <taxon>Fungi</taxon>
        <taxon>Dikarya</taxon>
        <taxon>Ascomycota</taxon>
        <taxon>Pezizomycotina</taxon>
        <taxon>Sordariomycetes</taxon>
        <taxon>Sordariomycetidae</taxon>
        <taxon>Sordariales</taxon>
        <taxon>Lasiosphaeriaceae</taxon>
        <taxon>Immersiella</taxon>
    </lineage>
</organism>
<evidence type="ECO:0000256" key="1">
    <source>
        <dbReference type="SAM" id="MobiDB-lite"/>
    </source>
</evidence>
<name>A0AA39X359_9PEZI</name>
<reference evidence="2" key="1">
    <citation type="submission" date="2023-06" db="EMBL/GenBank/DDBJ databases">
        <title>Genome-scale phylogeny and comparative genomics of the fungal order Sordariales.</title>
        <authorList>
            <consortium name="Lawrence Berkeley National Laboratory"/>
            <person name="Hensen N."/>
            <person name="Bonometti L."/>
            <person name="Westerberg I."/>
            <person name="Brannstrom I.O."/>
            <person name="Guillou S."/>
            <person name="Cros-Aarteil S."/>
            <person name="Calhoun S."/>
            <person name="Haridas S."/>
            <person name="Kuo A."/>
            <person name="Mondo S."/>
            <person name="Pangilinan J."/>
            <person name="Riley R."/>
            <person name="Labutti K."/>
            <person name="Andreopoulos B."/>
            <person name="Lipzen A."/>
            <person name="Chen C."/>
            <person name="Yanf M."/>
            <person name="Daum C."/>
            <person name="Ng V."/>
            <person name="Clum A."/>
            <person name="Steindorff A."/>
            <person name="Ohm R."/>
            <person name="Martin F."/>
            <person name="Silar P."/>
            <person name="Natvig D."/>
            <person name="Lalanne C."/>
            <person name="Gautier V."/>
            <person name="Ament-Velasquez S.L."/>
            <person name="Kruys A."/>
            <person name="Hutchinson M.I."/>
            <person name="Powell A.J."/>
            <person name="Barry K."/>
            <person name="Miller A.N."/>
            <person name="Grigoriev I.V."/>
            <person name="Debuchy R."/>
            <person name="Gladieux P."/>
            <person name="Thoren M.H."/>
            <person name="Johannesson H."/>
        </authorList>
    </citation>
    <scope>NUCLEOTIDE SEQUENCE</scope>
    <source>
        <strain evidence="2">CBS 606.72</strain>
    </source>
</reference>
<protein>
    <submittedName>
        <fullName evidence="2">Uncharacterized protein</fullName>
    </submittedName>
</protein>
<keyword evidence="3" id="KW-1185">Reference proteome</keyword>
<accession>A0AA39X359</accession>
<dbReference type="EMBL" id="JAULSU010000002">
    <property type="protein sequence ID" value="KAK0626380.1"/>
    <property type="molecule type" value="Genomic_DNA"/>
</dbReference>
<sequence length="200" mass="22228">MSFRFHRTKVSTPVLAVVSVVFPSGTSPLGRAFGFKTLTFPPAISNTPSSAFDAIFASLSQVISFRGFFRLPSHNNIRSSYGEQTKTVGKGRNVKLMTMNEERYPNHTRAFIMGRKGTAGGGGSLREIPVCGKAYTNWRRVERMCVECCVSFELRSGRPRVARTCPKPWERGGPTKREEERSGAKTKTTRCLSGRRVPSE</sequence>
<gene>
    <name evidence="2" type="ORF">B0T14DRAFT_101751</name>
</gene>
<feature type="compositionally biased region" description="Basic and acidic residues" evidence="1">
    <location>
        <begin position="168"/>
        <end position="183"/>
    </location>
</feature>
<dbReference type="AlphaFoldDB" id="A0AA39X359"/>
<evidence type="ECO:0000313" key="2">
    <source>
        <dbReference type="EMBL" id="KAK0626380.1"/>
    </source>
</evidence>
<comment type="caution">
    <text evidence="2">The sequence shown here is derived from an EMBL/GenBank/DDBJ whole genome shotgun (WGS) entry which is preliminary data.</text>
</comment>
<dbReference type="Proteomes" id="UP001175000">
    <property type="component" value="Unassembled WGS sequence"/>
</dbReference>